<proteinExistence type="predicted"/>
<keyword evidence="1" id="KW-0067">ATP-binding</keyword>
<reference evidence="3 4" key="1">
    <citation type="journal article" date="2016" name="G3 (Bethesda)">
        <title>First Draft Assembly and Annotation of the Genome of a California Endemic Oak Quercus lobata Nee (Fagaceae).</title>
        <authorList>
            <person name="Sork V.L."/>
            <person name="Fitz-Gibbon S.T."/>
            <person name="Puiu D."/>
            <person name="Crepeau M."/>
            <person name="Gugger P.F."/>
            <person name="Sherman R."/>
            <person name="Stevens K."/>
            <person name="Langley C.H."/>
            <person name="Pellegrini M."/>
            <person name="Salzberg S.L."/>
        </authorList>
    </citation>
    <scope>NUCLEOTIDE SEQUENCE [LARGE SCALE GENOMIC DNA]</scope>
    <source>
        <strain evidence="3 4">cv. SW786</strain>
    </source>
</reference>
<organism evidence="3 4">
    <name type="scientific">Quercus lobata</name>
    <name type="common">Valley oak</name>
    <dbReference type="NCBI Taxonomy" id="97700"/>
    <lineage>
        <taxon>Eukaryota</taxon>
        <taxon>Viridiplantae</taxon>
        <taxon>Streptophyta</taxon>
        <taxon>Embryophyta</taxon>
        <taxon>Tracheophyta</taxon>
        <taxon>Spermatophyta</taxon>
        <taxon>Magnoliopsida</taxon>
        <taxon>eudicotyledons</taxon>
        <taxon>Gunneridae</taxon>
        <taxon>Pentapetalae</taxon>
        <taxon>rosids</taxon>
        <taxon>fabids</taxon>
        <taxon>Fagales</taxon>
        <taxon>Fagaceae</taxon>
        <taxon>Quercus</taxon>
    </lineage>
</organism>
<dbReference type="AlphaFoldDB" id="A0A7N2LS04"/>
<evidence type="ECO:0000313" key="4">
    <source>
        <dbReference type="Proteomes" id="UP000594261"/>
    </source>
</evidence>
<dbReference type="Gramene" id="QL05p053228:mrna">
    <property type="protein sequence ID" value="QL05p053228:mrna"/>
    <property type="gene ID" value="QL05p053228"/>
</dbReference>
<protein>
    <recommendedName>
        <fullName evidence="2">Protein kinase domain-containing protein</fullName>
    </recommendedName>
</protein>
<dbReference type="EMBL" id="LRBV02000005">
    <property type="status" value="NOT_ANNOTATED_CDS"/>
    <property type="molecule type" value="Genomic_DNA"/>
</dbReference>
<sequence length="288" mass="33070">MAGVSKLFRTSGKRVKPSLDLPEGLCGQFSLAEMKIATNNFNDKLLVGEGDFGRVYKGSIDDCTRIVAIKWLKFKPGQGLVFKDIRIKVVLLCQLHHPNLVPLIEYCIAEGENILVFEFIVKGNLFRRLHYTDHDDHDRLWWKQRLQIRIGVALALHYLHIAVKQTIIHGDVKPADILLDENWEFKLSDFKSSKMAIFGALRYLDPKYRITCGLTDVYYFGVALFELLSARKAIGIRSLKHQWPLASWDKKCKREETMNKTIDLYLMGKIASCFNIYVDIATSCVQNE</sequence>
<evidence type="ECO:0000313" key="3">
    <source>
        <dbReference type="EnsemblPlants" id="QL05p053228:mrna"/>
    </source>
</evidence>
<dbReference type="InterPro" id="IPR011009">
    <property type="entry name" value="Kinase-like_dom_sf"/>
</dbReference>
<keyword evidence="4" id="KW-1185">Reference proteome</keyword>
<dbReference type="GO" id="GO:0005886">
    <property type="term" value="C:plasma membrane"/>
    <property type="evidence" value="ECO:0007669"/>
    <property type="project" value="TreeGrafter"/>
</dbReference>
<dbReference type="Gene3D" id="1.10.510.10">
    <property type="entry name" value="Transferase(Phosphotransferase) domain 1"/>
    <property type="match status" value="1"/>
</dbReference>
<reference evidence="3" key="2">
    <citation type="submission" date="2021-01" db="UniProtKB">
        <authorList>
            <consortium name="EnsemblPlants"/>
        </authorList>
    </citation>
    <scope>IDENTIFICATION</scope>
</reference>
<dbReference type="Gene3D" id="3.30.200.20">
    <property type="entry name" value="Phosphorylase Kinase, domain 1"/>
    <property type="match status" value="1"/>
</dbReference>
<dbReference type="Pfam" id="PF00069">
    <property type="entry name" value="Pkinase"/>
    <property type="match status" value="1"/>
</dbReference>
<accession>A0A7N2LS04</accession>
<dbReference type="SUPFAM" id="SSF56112">
    <property type="entry name" value="Protein kinase-like (PK-like)"/>
    <property type="match status" value="1"/>
</dbReference>
<feature type="binding site" evidence="1">
    <location>
        <position position="70"/>
    </location>
    <ligand>
        <name>ATP</name>
        <dbReference type="ChEBI" id="CHEBI:30616"/>
    </ligand>
</feature>
<dbReference type="PROSITE" id="PS00107">
    <property type="entry name" value="PROTEIN_KINASE_ATP"/>
    <property type="match status" value="1"/>
</dbReference>
<keyword evidence="1" id="KW-0547">Nucleotide-binding</keyword>
<evidence type="ECO:0000259" key="2">
    <source>
        <dbReference type="PROSITE" id="PS50011"/>
    </source>
</evidence>
<feature type="domain" description="Protein kinase" evidence="2">
    <location>
        <begin position="41"/>
        <end position="288"/>
    </location>
</feature>
<dbReference type="InterPro" id="IPR017441">
    <property type="entry name" value="Protein_kinase_ATP_BS"/>
</dbReference>
<dbReference type="PROSITE" id="PS50011">
    <property type="entry name" value="PROTEIN_KINASE_DOM"/>
    <property type="match status" value="1"/>
</dbReference>
<dbReference type="GO" id="GO:0009506">
    <property type="term" value="C:plasmodesma"/>
    <property type="evidence" value="ECO:0007669"/>
    <property type="project" value="TreeGrafter"/>
</dbReference>
<dbReference type="PANTHER" id="PTHR27003">
    <property type="entry name" value="OS07G0166700 PROTEIN"/>
    <property type="match status" value="1"/>
</dbReference>
<dbReference type="GO" id="GO:0004714">
    <property type="term" value="F:transmembrane receptor protein tyrosine kinase activity"/>
    <property type="evidence" value="ECO:0007669"/>
    <property type="project" value="InterPro"/>
</dbReference>
<dbReference type="InterPro" id="IPR045272">
    <property type="entry name" value="ANXUR1/2-like"/>
</dbReference>
<name>A0A7N2LS04_QUELO</name>
<dbReference type="InterPro" id="IPR000719">
    <property type="entry name" value="Prot_kinase_dom"/>
</dbReference>
<dbReference type="InParanoid" id="A0A7N2LS04"/>
<dbReference type="Proteomes" id="UP000594261">
    <property type="component" value="Chromosome 5"/>
</dbReference>
<dbReference type="EnsemblPlants" id="QL05p053228:mrna">
    <property type="protein sequence ID" value="QL05p053228:mrna"/>
    <property type="gene ID" value="QL05p053228"/>
</dbReference>
<evidence type="ECO:0000256" key="1">
    <source>
        <dbReference type="PROSITE-ProRule" id="PRU10141"/>
    </source>
</evidence>
<dbReference type="PANTHER" id="PTHR27003:SF451">
    <property type="entry name" value="PROTEIN KINASE DOMAIN-CONTAINING PROTEIN"/>
    <property type="match status" value="1"/>
</dbReference>
<dbReference type="GO" id="GO:0005524">
    <property type="term" value="F:ATP binding"/>
    <property type="evidence" value="ECO:0007669"/>
    <property type="project" value="UniProtKB-UniRule"/>
</dbReference>